<protein>
    <recommendedName>
        <fullName evidence="8 10">Man(5)GlcNAc(2)-PP-dolichol translocation protein RFT1</fullName>
    </recommendedName>
</protein>
<comment type="caution">
    <text evidence="10">Lacks conserved residue(s) required for the propagation of feature annotation.</text>
</comment>
<dbReference type="RefSeq" id="XP_003030884.1">
    <property type="nucleotide sequence ID" value="XM_003030838.1"/>
</dbReference>
<feature type="transmembrane region" description="Helical" evidence="10">
    <location>
        <begin position="333"/>
        <end position="356"/>
    </location>
</feature>
<evidence type="ECO:0000256" key="4">
    <source>
        <dbReference type="ARBA" id="ARBA00022692"/>
    </source>
</evidence>
<evidence type="ECO:0000256" key="2">
    <source>
        <dbReference type="ARBA" id="ARBA00004922"/>
    </source>
</evidence>
<dbReference type="EMBL" id="GL377307">
    <property type="protein sequence ID" value="EFI95981.1"/>
    <property type="molecule type" value="Genomic_DNA"/>
</dbReference>
<evidence type="ECO:0000313" key="11">
    <source>
        <dbReference type="EMBL" id="EFI95981.1"/>
    </source>
</evidence>
<gene>
    <name evidence="11" type="ORF">SCHCODRAFT_56542</name>
</gene>
<evidence type="ECO:0000256" key="7">
    <source>
        <dbReference type="ARBA" id="ARBA00023136"/>
    </source>
</evidence>
<keyword evidence="5 10" id="KW-0256">Endoplasmic reticulum</keyword>
<dbReference type="OrthoDB" id="9979195at2759"/>
<keyword evidence="4 10" id="KW-0812">Transmembrane</keyword>
<keyword evidence="12" id="KW-1185">Reference proteome</keyword>
<feature type="transmembrane region" description="Helical" evidence="10">
    <location>
        <begin position="94"/>
        <end position="116"/>
    </location>
</feature>
<evidence type="ECO:0000256" key="8">
    <source>
        <dbReference type="ARBA" id="ARBA00044793"/>
    </source>
</evidence>
<dbReference type="GO" id="GO:0005789">
    <property type="term" value="C:endoplasmic reticulum membrane"/>
    <property type="evidence" value="ECO:0007669"/>
    <property type="project" value="UniProtKB-SubCell"/>
</dbReference>
<evidence type="ECO:0000256" key="9">
    <source>
        <dbReference type="ARBA" id="ARBA00045912"/>
    </source>
</evidence>
<dbReference type="FunCoup" id="D8Q767">
    <property type="interactions" value="319"/>
</dbReference>
<feature type="transmembrane region" description="Helical" evidence="10">
    <location>
        <begin position="499"/>
        <end position="523"/>
    </location>
</feature>
<dbReference type="InParanoid" id="D8Q767"/>
<evidence type="ECO:0000256" key="1">
    <source>
        <dbReference type="ARBA" id="ARBA00004477"/>
    </source>
</evidence>
<feature type="transmembrane region" description="Helical" evidence="10">
    <location>
        <begin position="469"/>
        <end position="493"/>
    </location>
</feature>
<evidence type="ECO:0000256" key="6">
    <source>
        <dbReference type="ARBA" id="ARBA00022989"/>
    </source>
</evidence>
<keyword evidence="6 10" id="KW-1133">Transmembrane helix</keyword>
<dbReference type="OMA" id="WPGKLFG"/>
<evidence type="ECO:0000256" key="10">
    <source>
        <dbReference type="RuleBase" id="RU365067"/>
    </source>
</evidence>
<evidence type="ECO:0000313" key="12">
    <source>
        <dbReference type="Proteomes" id="UP000007431"/>
    </source>
</evidence>
<comment type="pathway">
    <text evidence="2">Protein modification; protein glycosylation.</text>
</comment>
<comment type="similarity">
    <text evidence="3 10">Belongs to the RFT1 family.</text>
</comment>
<dbReference type="AlphaFoldDB" id="D8Q767"/>
<dbReference type="GO" id="GO:0034203">
    <property type="term" value="P:glycolipid translocation"/>
    <property type="evidence" value="ECO:0007669"/>
    <property type="project" value="TreeGrafter"/>
</dbReference>
<evidence type="ECO:0000256" key="3">
    <source>
        <dbReference type="ARBA" id="ARBA00010288"/>
    </source>
</evidence>
<proteinExistence type="inferred from homology"/>
<dbReference type="KEGG" id="scm:SCHCO_02505704"/>
<sequence>MANSPSPLSTTSHLVFLQLFTRLLTFAMNRTLLRLASTAAYGTASIQFELLISTILFLAREGVRGALLRSNTDSKTMSKEKTASDSNVPSRPPLLSYLPLAWGIPLAVGTAAFYALSWAGPETRAQPFFQEAVAIYAVAALIELTAEPMHNVTMVSLRTQVRVRAEGLAIACKTLATMAVLLYGEHVTGDGQLALLAFAAGQLTYASTLVGVYAAHYSITWLSDCTPSQLRQSSTATTSQTRLALAMTGQSLVKHVLTECDKLILAWVAPLTDQGGYAVAVNYGSLLARVILQPIEETLRVHFSRAKAEAGNNEKDTSSADVKTSSTDRARRTLLDVLAVQLGLSLIFLTFAVPYLPVLLPFVLTPKWMATSAPRILQAWMWYVPVLAVNGSMEAYVSSLSSESALGAWSRYLTFASPIFPATALGLYRAGFGDEALVYANIANLAARIAYCVRFAFPAGTASLRDVLPGRAAVVACAVANVAIRTSATFVLGNAAYPWLLRVAVHVAIGGCLGVACVSAWWVGDNMPQRLGLDGWMGLGMMQSRLRRLTKSGVKEE</sequence>
<dbReference type="GO" id="GO:0006488">
    <property type="term" value="P:dolichol-linked oligosaccharide biosynthetic process"/>
    <property type="evidence" value="ECO:0007669"/>
    <property type="project" value="InterPro"/>
</dbReference>
<dbReference type="Pfam" id="PF04506">
    <property type="entry name" value="Rft-1"/>
    <property type="match status" value="1"/>
</dbReference>
<dbReference type="InterPro" id="IPR007594">
    <property type="entry name" value="RFT1"/>
</dbReference>
<dbReference type="eggNOG" id="KOG2864">
    <property type="taxonomic scope" value="Eukaryota"/>
</dbReference>
<feature type="transmembrane region" description="Helical" evidence="10">
    <location>
        <begin position="376"/>
        <end position="397"/>
    </location>
</feature>
<feature type="transmembrane region" description="Helical" evidence="10">
    <location>
        <begin position="409"/>
        <end position="430"/>
    </location>
</feature>
<comment type="subcellular location">
    <subcellularLocation>
        <location evidence="1 10">Endoplasmic reticulum membrane</location>
        <topology evidence="1 10">Multi-pass membrane protein</topology>
    </subcellularLocation>
</comment>
<reference evidence="11 12" key="1">
    <citation type="journal article" date="2010" name="Nat. Biotechnol.">
        <title>Genome sequence of the model mushroom Schizophyllum commune.</title>
        <authorList>
            <person name="Ohm R.A."/>
            <person name="de Jong J.F."/>
            <person name="Lugones L.G."/>
            <person name="Aerts A."/>
            <person name="Kothe E."/>
            <person name="Stajich J.E."/>
            <person name="de Vries R.P."/>
            <person name="Record E."/>
            <person name="Levasseur A."/>
            <person name="Baker S.E."/>
            <person name="Bartholomew K.A."/>
            <person name="Coutinho P.M."/>
            <person name="Erdmann S."/>
            <person name="Fowler T.J."/>
            <person name="Gathman A.C."/>
            <person name="Lombard V."/>
            <person name="Henrissat B."/>
            <person name="Knabe N."/>
            <person name="Kuees U."/>
            <person name="Lilly W.W."/>
            <person name="Lindquist E."/>
            <person name="Lucas S."/>
            <person name="Magnuson J.K."/>
            <person name="Piumi F."/>
            <person name="Raudaskoski M."/>
            <person name="Salamov A."/>
            <person name="Schmutz J."/>
            <person name="Schwarze F.W.M.R."/>
            <person name="vanKuyk P.A."/>
            <person name="Horton J.S."/>
            <person name="Grigoriev I.V."/>
            <person name="Woesten H.A.B."/>
        </authorList>
    </citation>
    <scope>NUCLEOTIDE SEQUENCE [LARGE SCALE GENOMIC DNA]</scope>
    <source>
        <strain evidence="12">H4-8 / FGSC 9210</strain>
    </source>
</reference>
<dbReference type="STRING" id="578458.D8Q767"/>
<accession>D8Q767</accession>
<feature type="transmembrane region" description="Helical" evidence="10">
    <location>
        <begin position="196"/>
        <end position="215"/>
    </location>
</feature>
<comment type="function">
    <text evidence="9 10">Intramembrane glycolipid transporter that operates in the biosynthetic pathway of dolichol-linked oligosaccharides, the glycan precursors employed in protein asparagine (N)-glycosylation. The sequential addition of sugars to dolichol pyrophosphate produces dolichol-linked oligosaccharides containing fourteen sugars, including two GlcNAcs, nine mannoses and three glucoses. Once assembled, the oligosaccharide is transferred from the lipid to nascent proteins by oligosaccharyltransferases. The assembly of dolichol-linked oligosaccharides begins on the cytosolic side of the endoplasmic reticulum membrane and finishes in its lumen. RFT1 could mediate the translocation of the cytosolically oriented intermediate DolPP-GlcNAc2Man5, produced by ALG11, into the ER lumen where dolichol-linked oligosaccharides assembly continues. However, the intramembrane lipid transporter activity could not be confirmed in vitro.</text>
</comment>
<dbReference type="HOGENOM" id="CLU_023360_3_1_1"/>
<dbReference type="PANTHER" id="PTHR13117">
    <property type="entry name" value="ENDOPLASMIC RETICULUM MULTISPAN TRANSMEMBRANE PROTEIN-RELATED"/>
    <property type="match status" value="1"/>
</dbReference>
<name>D8Q767_SCHCM</name>
<dbReference type="GeneID" id="9592529"/>
<dbReference type="VEuPathDB" id="FungiDB:SCHCODRAFT_02505704"/>
<organism evidence="12">
    <name type="scientific">Schizophyllum commune (strain H4-8 / FGSC 9210)</name>
    <name type="common">Split gill fungus</name>
    <dbReference type="NCBI Taxonomy" id="578458"/>
    <lineage>
        <taxon>Eukaryota</taxon>
        <taxon>Fungi</taxon>
        <taxon>Dikarya</taxon>
        <taxon>Basidiomycota</taxon>
        <taxon>Agaricomycotina</taxon>
        <taxon>Agaricomycetes</taxon>
        <taxon>Agaricomycetidae</taxon>
        <taxon>Agaricales</taxon>
        <taxon>Schizophyllaceae</taxon>
        <taxon>Schizophyllum</taxon>
    </lineage>
</organism>
<dbReference type="PANTHER" id="PTHR13117:SF5">
    <property type="entry name" value="PROTEIN RFT1 HOMOLOG"/>
    <property type="match status" value="1"/>
</dbReference>
<keyword evidence="10" id="KW-0813">Transport</keyword>
<keyword evidence="7 10" id="KW-0472">Membrane</keyword>
<dbReference type="Proteomes" id="UP000007431">
    <property type="component" value="Unassembled WGS sequence"/>
</dbReference>
<feature type="transmembrane region" description="Helical" evidence="10">
    <location>
        <begin position="167"/>
        <end position="184"/>
    </location>
</feature>
<evidence type="ECO:0000256" key="5">
    <source>
        <dbReference type="ARBA" id="ARBA00022824"/>
    </source>
</evidence>